<name>A0A0M0K022_9EUKA</name>
<feature type="region of interest" description="Disordered" evidence="4">
    <location>
        <begin position="411"/>
        <end position="437"/>
    </location>
</feature>
<evidence type="ECO:0000256" key="1">
    <source>
        <dbReference type="ARBA" id="ARBA00022741"/>
    </source>
</evidence>
<dbReference type="SUPFAM" id="SSF56112">
    <property type="entry name" value="Protein kinase-like (PK-like)"/>
    <property type="match status" value="1"/>
</dbReference>
<keyword evidence="2 3" id="KW-0067">ATP-binding</keyword>
<dbReference type="GO" id="GO:0005524">
    <property type="term" value="F:ATP binding"/>
    <property type="evidence" value="ECO:0007669"/>
    <property type="project" value="UniProtKB-UniRule"/>
</dbReference>
<feature type="domain" description="Protein kinase" evidence="5">
    <location>
        <begin position="28"/>
        <end position="597"/>
    </location>
</feature>
<dbReference type="GO" id="GO:0035556">
    <property type="term" value="P:intracellular signal transduction"/>
    <property type="evidence" value="ECO:0007669"/>
    <property type="project" value="TreeGrafter"/>
</dbReference>
<dbReference type="PANTHER" id="PTHR24346:SF77">
    <property type="entry name" value="SERINE THREONINE PROTEIN KINASE"/>
    <property type="match status" value="1"/>
</dbReference>
<evidence type="ECO:0000313" key="6">
    <source>
        <dbReference type="EMBL" id="KOO32154.1"/>
    </source>
</evidence>
<dbReference type="GO" id="GO:0005737">
    <property type="term" value="C:cytoplasm"/>
    <property type="evidence" value="ECO:0007669"/>
    <property type="project" value="TreeGrafter"/>
</dbReference>
<dbReference type="EMBL" id="JWZX01001839">
    <property type="protein sequence ID" value="KOO32154.1"/>
    <property type="molecule type" value="Genomic_DNA"/>
</dbReference>
<evidence type="ECO:0000256" key="3">
    <source>
        <dbReference type="PROSITE-ProRule" id="PRU10141"/>
    </source>
</evidence>
<dbReference type="InterPro" id="IPR008271">
    <property type="entry name" value="Ser/Thr_kinase_AS"/>
</dbReference>
<protein>
    <recommendedName>
        <fullName evidence="5">Protein kinase domain-containing protein</fullName>
    </recommendedName>
</protein>
<dbReference type="PANTHER" id="PTHR24346">
    <property type="entry name" value="MAP/MICROTUBULE AFFINITY-REGULATING KINASE"/>
    <property type="match status" value="1"/>
</dbReference>
<dbReference type="Pfam" id="PF00069">
    <property type="entry name" value="Pkinase"/>
    <property type="match status" value="2"/>
</dbReference>
<comment type="caution">
    <text evidence="6">The sequence shown here is derived from an EMBL/GenBank/DDBJ whole genome shotgun (WGS) entry which is preliminary data.</text>
</comment>
<keyword evidence="1 3" id="KW-0547">Nucleotide-binding</keyword>
<dbReference type="GO" id="GO:0004674">
    <property type="term" value="F:protein serine/threonine kinase activity"/>
    <property type="evidence" value="ECO:0007669"/>
    <property type="project" value="TreeGrafter"/>
</dbReference>
<dbReference type="AlphaFoldDB" id="A0A0M0K022"/>
<dbReference type="InterPro" id="IPR000719">
    <property type="entry name" value="Prot_kinase_dom"/>
</dbReference>
<dbReference type="SMART" id="SM00220">
    <property type="entry name" value="S_TKc"/>
    <property type="match status" value="1"/>
</dbReference>
<dbReference type="Gene3D" id="1.10.510.10">
    <property type="entry name" value="Transferase(Phosphotransferase) domain 1"/>
    <property type="match status" value="3"/>
</dbReference>
<evidence type="ECO:0000259" key="5">
    <source>
        <dbReference type="PROSITE" id="PS50011"/>
    </source>
</evidence>
<organism evidence="6 7">
    <name type="scientific">Chrysochromulina tobinii</name>
    <dbReference type="NCBI Taxonomy" id="1460289"/>
    <lineage>
        <taxon>Eukaryota</taxon>
        <taxon>Haptista</taxon>
        <taxon>Haptophyta</taxon>
        <taxon>Prymnesiophyceae</taxon>
        <taxon>Prymnesiales</taxon>
        <taxon>Chrysochromulinaceae</taxon>
        <taxon>Chrysochromulina</taxon>
    </lineage>
</organism>
<dbReference type="Proteomes" id="UP000037460">
    <property type="component" value="Unassembled WGS sequence"/>
</dbReference>
<gene>
    <name evidence="6" type="ORF">Ctob_011451</name>
</gene>
<feature type="binding site" evidence="3">
    <location>
        <position position="56"/>
    </location>
    <ligand>
        <name>ATP</name>
        <dbReference type="ChEBI" id="CHEBI:30616"/>
    </ligand>
</feature>
<accession>A0A0M0K022</accession>
<dbReference type="InterPro" id="IPR017441">
    <property type="entry name" value="Protein_kinase_ATP_BS"/>
</dbReference>
<dbReference type="PROSITE" id="PS00108">
    <property type="entry name" value="PROTEIN_KINASE_ST"/>
    <property type="match status" value="1"/>
</dbReference>
<dbReference type="PROSITE" id="PS00107">
    <property type="entry name" value="PROTEIN_KINASE_ATP"/>
    <property type="match status" value="1"/>
</dbReference>
<proteinExistence type="predicted"/>
<sequence length="670" mass="69211">MSVGSSVNGAARDDGPTSLLNGGGGLFYRKLHVIGRGRFGTVRLCERTDGELFALKTFRKLEIAKQRQWDPSTGGYRSMLEAVGNEIAVMKKLRHPNVVRLHAVIDDLAAERLHLVMDYVSGGTLMGAPHPGGRTWSALSEERARQRFRDILSGLAYLHMHGVVHQDLKPDNILLAADGRAMVADFGVARMLVPVGERRAAWRRDLEEEIGVISTLLQTLKPALAPGAALIPAAAPVTALIPADAPGTTLKPAAAPGTALTPVEAPGTTLQGAVVALEKPRAAAAPSRAPLKANAAIESSRDATANSRAGRTADGTAGGTADGAGAASADVRAWAVAEARATLRRASSALLLESSDGTPAFRAPETYVPGPHNGSQADVWSLGVCLFVMLFGRLPFPLAASEASLVDAPHATSPWPAKGGADDEDTGDKASARGESAAEAAAEAAGLVSSTELLISIAAGARLGESDSDDDDGGEVAILPDGTVTAIRDRPQDPASLATLASRSTSFLGAAATIERAIRTQPLRFPTAGVTSAAAASPSTGAVSADAVSGAAGARTDGGPPPTAPVSSLAKELLARILHKEPSQRATLAEMAAHPWVTRHGAEPLPLQYASARLRASPEEVHSAISVRTPGLDLAGGHCKAVATTAEPMLRRLRSLDDARSMVTAPARYQ</sequence>
<dbReference type="OrthoDB" id="68483at2759"/>
<feature type="compositionally biased region" description="Low complexity" evidence="4">
    <location>
        <begin position="285"/>
        <end position="296"/>
    </location>
</feature>
<evidence type="ECO:0000256" key="4">
    <source>
        <dbReference type="SAM" id="MobiDB-lite"/>
    </source>
</evidence>
<feature type="region of interest" description="Disordered" evidence="4">
    <location>
        <begin position="285"/>
        <end position="324"/>
    </location>
</feature>
<dbReference type="PROSITE" id="PS50011">
    <property type="entry name" value="PROTEIN_KINASE_DOM"/>
    <property type="match status" value="1"/>
</dbReference>
<keyword evidence="7" id="KW-1185">Reference proteome</keyword>
<evidence type="ECO:0000256" key="2">
    <source>
        <dbReference type="ARBA" id="ARBA00022840"/>
    </source>
</evidence>
<reference evidence="7" key="1">
    <citation type="journal article" date="2015" name="PLoS Genet.">
        <title>Genome Sequence and Transcriptome Analyses of Chrysochromulina tobin: Metabolic Tools for Enhanced Algal Fitness in the Prominent Order Prymnesiales (Haptophyceae).</title>
        <authorList>
            <person name="Hovde B.T."/>
            <person name="Deodato C.R."/>
            <person name="Hunsperger H.M."/>
            <person name="Ryken S.A."/>
            <person name="Yost W."/>
            <person name="Jha R.K."/>
            <person name="Patterson J."/>
            <person name="Monnat R.J. Jr."/>
            <person name="Barlow S.B."/>
            <person name="Starkenburg S.R."/>
            <person name="Cattolico R.A."/>
        </authorList>
    </citation>
    <scope>NUCLEOTIDE SEQUENCE</scope>
    <source>
        <strain evidence="7">CCMP291</strain>
    </source>
</reference>
<evidence type="ECO:0000313" key="7">
    <source>
        <dbReference type="Proteomes" id="UP000037460"/>
    </source>
</evidence>
<dbReference type="InterPro" id="IPR011009">
    <property type="entry name" value="Kinase-like_dom_sf"/>
</dbReference>